<dbReference type="AlphaFoldDB" id="A0A845L2R3"/>
<reference evidence="1 2" key="1">
    <citation type="submission" date="2020-01" db="EMBL/GenBank/DDBJ databases">
        <title>Whole-genome sequence of Heliobacterium undosum DSM 13378.</title>
        <authorList>
            <person name="Kyndt J.A."/>
            <person name="Meyer T.E."/>
        </authorList>
    </citation>
    <scope>NUCLEOTIDE SEQUENCE [LARGE SCALE GENOMIC DNA]</scope>
    <source>
        <strain evidence="1 2">DSM 13378</strain>
    </source>
</reference>
<dbReference type="Proteomes" id="UP000463470">
    <property type="component" value="Unassembled WGS sequence"/>
</dbReference>
<dbReference type="EMBL" id="WXEY01000008">
    <property type="protein sequence ID" value="MZP29976.1"/>
    <property type="molecule type" value="Genomic_DNA"/>
</dbReference>
<name>A0A845L2R3_9FIRM</name>
<dbReference type="RefSeq" id="WP_161258361.1">
    <property type="nucleotide sequence ID" value="NZ_WXEY01000008.1"/>
</dbReference>
<evidence type="ECO:0000313" key="1">
    <source>
        <dbReference type="EMBL" id="MZP29976.1"/>
    </source>
</evidence>
<sequence length="155" mass="18028">MSLIEKLKKMWIGSAKYRQRQVDRLFPICYCERPSAETLEWLLQDLQQQRNELLDYDLLGDPFFSMVFYRFLTPDDKERLPAIDALVAAILERRAFEPEELFRLNGLYGFTLPKAGYPDCPVVTTPAVVTPAVVTIDEPPPAQESEPERLRVFRF</sequence>
<comment type="caution">
    <text evidence="1">The sequence shown here is derived from an EMBL/GenBank/DDBJ whole genome shotgun (WGS) entry which is preliminary data.</text>
</comment>
<gene>
    <name evidence="1" type="ORF">GTO91_09695</name>
</gene>
<organism evidence="1 2">
    <name type="scientific">Heliomicrobium undosum</name>
    <dbReference type="NCBI Taxonomy" id="121734"/>
    <lineage>
        <taxon>Bacteria</taxon>
        <taxon>Bacillati</taxon>
        <taxon>Bacillota</taxon>
        <taxon>Clostridia</taxon>
        <taxon>Eubacteriales</taxon>
        <taxon>Heliobacteriaceae</taxon>
        <taxon>Heliomicrobium</taxon>
    </lineage>
</organism>
<protein>
    <submittedName>
        <fullName evidence="1">Uncharacterized protein</fullName>
    </submittedName>
</protein>
<keyword evidence="2" id="KW-1185">Reference proteome</keyword>
<accession>A0A845L2R3</accession>
<dbReference type="OrthoDB" id="2083572at2"/>
<proteinExistence type="predicted"/>
<evidence type="ECO:0000313" key="2">
    <source>
        <dbReference type="Proteomes" id="UP000463470"/>
    </source>
</evidence>